<comment type="caution">
    <text evidence="2">The sequence shown here is derived from an EMBL/GenBank/DDBJ whole genome shotgun (WGS) entry which is preliminary data.</text>
</comment>
<protein>
    <recommendedName>
        <fullName evidence="1">NTP pyrophosphohydrolase MazG-like domain-containing protein</fullName>
    </recommendedName>
</protein>
<dbReference type="EMBL" id="JACXJA010000030">
    <property type="protein sequence ID" value="MBD2864551.1"/>
    <property type="molecule type" value="Genomic_DNA"/>
</dbReference>
<proteinExistence type="predicted"/>
<dbReference type="Gene3D" id="1.10.287.1080">
    <property type="entry name" value="MazG-like"/>
    <property type="match status" value="1"/>
</dbReference>
<dbReference type="PANTHER" id="PTHR42702">
    <property type="entry name" value="NUCLEOTIDE PYROPHOSPHOHYDROLASE"/>
    <property type="match status" value="1"/>
</dbReference>
<evidence type="ECO:0000313" key="2">
    <source>
        <dbReference type="EMBL" id="MBD2864551.1"/>
    </source>
</evidence>
<dbReference type="Proteomes" id="UP000639396">
    <property type="component" value="Unassembled WGS sequence"/>
</dbReference>
<organism evidence="2 3">
    <name type="scientific">Paenibacillus oceani</name>
    <dbReference type="NCBI Taxonomy" id="2772510"/>
    <lineage>
        <taxon>Bacteria</taxon>
        <taxon>Bacillati</taxon>
        <taxon>Bacillota</taxon>
        <taxon>Bacilli</taxon>
        <taxon>Bacillales</taxon>
        <taxon>Paenibacillaceae</taxon>
        <taxon>Paenibacillus</taxon>
    </lineage>
</organism>
<accession>A0A927CEL4</accession>
<keyword evidence="3" id="KW-1185">Reference proteome</keyword>
<feature type="domain" description="NTP pyrophosphohydrolase MazG-like" evidence="1">
    <location>
        <begin position="32"/>
        <end position="92"/>
    </location>
</feature>
<reference evidence="2" key="1">
    <citation type="submission" date="2020-09" db="EMBL/GenBank/DDBJ databases">
        <title>A novel bacterium of genus Paenibacillus, isolated from South China Sea.</title>
        <authorList>
            <person name="Huang H."/>
            <person name="Mo K."/>
            <person name="Hu Y."/>
        </authorList>
    </citation>
    <scope>NUCLEOTIDE SEQUENCE</scope>
    <source>
        <strain evidence="2">IB182363</strain>
    </source>
</reference>
<sequence>MGNGDQQEQQTLTLKQLQAYIKEKDYRPELKHQYMLKLFEEIGELAEAVRKDKLYRETGQIKGTIDEELYDVLYYVAAIANVYGIDLETSCRLKEQLNRTRYPAQSGE</sequence>
<dbReference type="RefSeq" id="WP_190930173.1">
    <property type="nucleotide sequence ID" value="NZ_JACXJA010000030.1"/>
</dbReference>
<dbReference type="PANTHER" id="PTHR42702:SF1">
    <property type="entry name" value="REGULATORY PROTEIN FOR BETA-LACTAMASE"/>
    <property type="match status" value="1"/>
</dbReference>
<name>A0A927CEL4_9BACL</name>
<dbReference type="AlphaFoldDB" id="A0A927CEL4"/>
<dbReference type="Pfam" id="PF03819">
    <property type="entry name" value="MazG"/>
    <property type="match status" value="1"/>
</dbReference>
<evidence type="ECO:0000259" key="1">
    <source>
        <dbReference type="Pfam" id="PF03819"/>
    </source>
</evidence>
<dbReference type="InterPro" id="IPR004518">
    <property type="entry name" value="MazG-like_dom"/>
</dbReference>
<evidence type="ECO:0000313" key="3">
    <source>
        <dbReference type="Proteomes" id="UP000639396"/>
    </source>
</evidence>
<gene>
    <name evidence="2" type="ORF">IDH45_21405</name>
</gene>
<dbReference type="SUPFAM" id="SSF101386">
    <property type="entry name" value="all-alpha NTP pyrophosphatases"/>
    <property type="match status" value="1"/>
</dbReference>